<feature type="chain" id="PRO_5037355355" evidence="1">
    <location>
        <begin position="26"/>
        <end position="69"/>
    </location>
</feature>
<reference evidence="3" key="1">
    <citation type="journal article" date="2016" name="Nature">
        <title>Genome evolution in the allotetraploid frog Xenopus laevis.</title>
        <authorList>
            <person name="Session A.M."/>
            <person name="Uno Y."/>
            <person name="Kwon T."/>
            <person name="Chapman J.A."/>
            <person name="Toyoda A."/>
            <person name="Takahashi S."/>
            <person name="Fukui A."/>
            <person name="Hikosaka A."/>
            <person name="Suzuki A."/>
            <person name="Kondo M."/>
            <person name="van Heeringen S.J."/>
            <person name="Quigley I."/>
            <person name="Heinz S."/>
            <person name="Ogino H."/>
            <person name="Ochi H."/>
            <person name="Hellsten U."/>
            <person name="Lyons J.B."/>
            <person name="Simakov O."/>
            <person name="Putnam N."/>
            <person name="Stites J."/>
            <person name="Kuroki Y."/>
            <person name="Tanaka T."/>
            <person name="Michiue T."/>
            <person name="Watanabe M."/>
            <person name="Bogdanovic O."/>
            <person name="Lister R."/>
            <person name="Georgiou G."/>
            <person name="Paranjpe S.S."/>
            <person name="van Kruijsbergen I."/>
            <person name="Shu S."/>
            <person name="Carlson J."/>
            <person name="Kinoshita T."/>
            <person name="Ohta Y."/>
            <person name="Mawaribuchi S."/>
            <person name="Jenkins J."/>
            <person name="Grimwood J."/>
            <person name="Schmutz J."/>
            <person name="Mitros T."/>
            <person name="Mozaffari S.V."/>
            <person name="Suzuki Y."/>
            <person name="Haramoto Y."/>
            <person name="Yamamoto T.S."/>
            <person name="Takagi C."/>
            <person name="Heald R."/>
            <person name="Miller K."/>
            <person name="Haudenschild C."/>
            <person name="Kitzman J."/>
            <person name="Nakayama T."/>
            <person name="Izutsu Y."/>
            <person name="Robert J."/>
            <person name="Fortriede J."/>
            <person name="Burns K."/>
            <person name="Lotay V."/>
            <person name="Karimi K."/>
            <person name="Yasuoka Y."/>
            <person name="Dichmann D.S."/>
            <person name="Flajnik M.F."/>
            <person name="Houston D.W."/>
            <person name="Shendure J."/>
            <person name="DuPasquier L."/>
            <person name="Vize P.D."/>
            <person name="Zorn A.M."/>
            <person name="Ito M."/>
            <person name="Marcotte E.M."/>
            <person name="Wallingford J.B."/>
            <person name="Ito Y."/>
            <person name="Asashima M."/>
            <person name="Ueno N."/>
            <person name="Matsuda Y."/>
            <person name="Veenstra G.J."/>
            <person name="Fujiyama A."/>
            <person name="Harland R.M."/>
            <person name="Taira M."/>
            <person name="Rokhsar D.S."/>
        </authorList>
    </citation>
    <scope>NUCLEOTIDE SEQUENCE [LARGE SCALE GENOMIC DNA]</scope>
    <source>
        <strain evidence="3">J</strain>
    </source>
</reference>
<evidence type="ECO:0000256" key="1">
    <source>
        <dbReference type="SAM" id="SignalP"/>
    </source>
</evidence>
<feature type="signal peptide" evidence="1">
    <location>
        <begin position="1"/>
        <end position="25"/>
    </location>
</feature>
<sequence>MQRQTHLLLLPSLLFLSVLHRQVVSGPTGDSKLQMNRQLVLGRKLQPPLSSLEGDMVEHFFCTMWPVFT</sequence>
<protein>
    <submittedName>
        <fullName evidence="2">Uncharacterized protein</fullName>
    </submittedName>
</protein>
<keyword evidence="1" id="KW-0732">Signal</keyword>
<dbReference type="EMBL" id="CM004471">
    <property type="protein sequence ID" value="OCT86873.1"/>
    <property type="molecule type" value="Genomic_DNA"/>
</dbReference>
<organism evidence="2 3">
    <name type="scientific">Xenopus laevis</name>
    <name type="common">African clawed frog</name>
    <dbReference type="NCBI Taxonomy" id="8355"/>
    <lineage>
        <taxon>Eukaryota</taxon>
        <taxon>Metazoa</taxon>
        <taxon>Chordata</taxon>
        <taxon>Craniata</taxon>
        <taxon>Vertebrata</taxon>
        <taxon>Euteleostomi</taxon>
        <taxon>Amphibia</taxon>
        <taxon>Batrachia</taxon>
        <taxon>Anura</taxon>
        <taxon>Pipoidea</taxon>
        <taxon>Pipidae</taxon>
        <taxon>Xenopodinae</taxon>
        <taxon>Xenopus</taxon>
        <taxon>Xenopus</taxon>
    </lineage>
</organism>
<name>A0A974D731_XENLA</name>
<proteinExistence type="predicted"/>
<accession>A0A974D731</accession>
<evidence type="ECO:0000313" key="2">
    <source>
        <dbReference type="EMBL" id="OCT86873.1"/>
    </source>
</evidence>
<dbReference type="Proteomes" id="UP000694892">
    <property type="component" value="Chromosome 3S"/>
</dbReference>
<dbReference type="AlphaFoldDB" id="A0A974D731"/>
<evidence type="ECO:0000313" key="3">
    <source>
        <dbReference type="Proteomes" id="UP000694892"/>
    </source>
</evidence>
<gene>
    <name evidence="2" type="ORF">XELAEV_18020563mg</name>
</gene>